<feature type="compositionally biased region" description="Acidic residues" evidence="1">
    <location>
        <begin position="452"/>
        <end position="473"/>
    </location>
</feature>
<evidence type="ECO:0000313" key="4">
    <source>
        <dbReference type="Proteomes" id="UP000799750"/>
    </source>
</evidence>
<feature type="compositionally biased region" description="Basic and acidic residues" evidence="1">
    <location>
        <begin position="293"/>
        <end position="311"/>
    </location>
</feature>
<evidence type="ECO:0000313" key="3">
    <source>
        <dbReference type="EMBL" id="KAF2488985.1"/>
    </source>
</evidence>
<accession>A0A6A6Q9I8</accession>
<organism evidence="3 4">
    <name type="scientific">Lophium mytilinum</name>
    <dbReference type="NCBI Taxonomy" id="390894"/>
    <lineage>
        <taxon>Eukaryota</taxon>
        <taxon>Fungi</taxon>
        <taxon>Dikarya</taxon>
        <taxon>Ascomycota</taxon>
        <taxon>Pezizomycotina</taxon>
        <taxon>Dothideomycetes</taxon>
        <taxon>Pleosporomycetidae</taxon>
        <taxon>Mytilinidiales</taxon>
        <taxon>Mytilinidiaceae</taxon>
        <taxon>Lophium</taxon>
    </lineage>
</organism>
<keyword evidence="4" id="KW-1185">Reference proteome</keyword>
<dbReference type="Proteomes" id="UP000799750">
    <property type="component" value="Unassembled WGS sequence"/>
</dbReference>
<dbReference type="Pfam" id="PF09816">
    <property type="entry name" value="EAF"/>
    <property type="match status" value="1"/>
</dbReference>
<feature type="compositionally biased region" description="Polar residues" evidence="1">
    <location>
        <begin position="120"/>
        <end position="134"/>
    </location>
</feature>
<name>A0A6A6Q9I8_9PEZI</name>
<dbReference type="OrthoDB" id="125903at2759"/>
<proteinExistence type="predicted"/>
<protein>
    <recommendedName>
        <fullName evidence="2">Transcription elongation factor Eaf N-terminal domain-containing protein</fullName>
    </recommendedName>
</protein>
<reference evidence="3" key="1">
    <citation type="journal article" date="2020" name="Stud. Mycol.">
        <title>101 Dothideomycetes genomes: a test case for predicting lifestyles and emergence of pathogens.</title>
        <authorList>
            <person name="Haridas S."/>
            <person name="Albert R."/>
            <person name="Binder M."/>
            <person name="Bloem J."/>
            <person name="Labutti K."/>
            <person name="Salamov A."/>
            <person name="Andreopoulos B."/>
            <person name="Baker S."/>
            <person name="Barry K."/>
            <person name="Bills G."/>
            <person name="Bluhm B."/>
            <person name="Cannon C."/>
            <person name="Castanera R."/>
            <person name="Culley D."/>
            <person name="Daum C."/>
            <person name="Ezra D."/>
            <person name="Gonzalez J."/>
            <person name="Henrissat B."/>
            <person name="Kuo A."/>
            <person name="Liang C."/>
            <person name="Lipzen A."/>
            <person name="Lutzoni F."/>
            <person name="Magnuson J."/>
            <person name="Mondo S."/>
            <person name="Nolan M."/>
            <person name="Ohm R."/>
            <person name="Pangilinan J."/>
            <person name="Park H.-J."/>
            <person name="Ramirez L."/>
            <person name="Alfaro M."/>
            <person name="Sun H."/>
            <person name="Tritt A."/>
            <person name="Yoshinaga Y."/>
            <person name="Zwiers L.-H."/>
            <person name="Turgeon B."/>
            <person name="Goodwin S."/>
            <person name="Spatafora J."/>
            <person name="Crous P."/>
            <person name="Grigoriev I."/>
        </authorList>
    </citation>
    <scope>NUCLEOTIDE SEQUENCE</scope>
    <source>
        <strain evidence="3">CBS 269.34</strain>
    </source>
</reference>
<feature type="compositionally biased region" description="Polar residues" evidence="1">
    <location>
        <begin position="25"/>
        <end position="68"/>
    </location>
</feature>
<feature type="compositionally biased region" description="Polar residues" evidence="1">
    <location>
        <begin position="186"/>
        <end position="202"/>
    </location>
</feature>
<feature type="compositionally biased region" description="Acidic residues" evidence="1">
    <location>
        <begin position="398"/>
        <end position="429"/>
    </location>
</feature>
<feature type="domain" description="Transcription elongation factor Eaf N-terminal" evidence="2">
    <location>
        <begin position="22"/>
        <end position="126"/>
    </location>
</feature>
<gene>
    <name evidence="3" type="ORF">BU16DRAFT_586752</name>
</gene>
<feature type="compositionally biased region" description="Polar residues" evidence="1">
    <location>
        <begin position="265"/>
        <end position="278"/>
    </location>
</feature>
<dbReference type="InterPro" id="IPR019194">
    <property type="entry name" value="Tscrpt_elong_fac_Eaf_N"/>
</dbReference>
<dbReference type="AlphaFoldDB" id="A0A6A6Q9I8"/>
<evidence type="ECO:0000256" key="1">
    <source>
        <dbReference type="SAM" id="MobiDB-lite"/>
    </source>
</evidence>
<feature type="compositionally biased region" description="Polar residues" evidence="1">
    <location>
        <begin position="345"/>
        <end position="364"/>
    </location>
</feature>
<evidence type="ECO:0000259" key="2">
    <source>
        <dbReference type="Pfam" id="PF09816"/>
    </source>
</evidence>
<sequence>MASPGLAASSPRLVDPQKKALFNIQLSDRVTKPKSSSGDFSSVKFNHKPPQTTSSRTSAISQSAGNQYSLTLSDKDKDTSDTSNYVFRGQKTQSKKSYVLIFDPAKQTATLEPLSSTYTFNLKSTPTESSSSKLAQRYPQIKPLKDHDSQDGADDLFDDGKSVGGSDSEPDAQNPYDWRHFLSRDSGASSPDIHSSLNTPRSDFSRGTPLIVAHKPPPSASLSKIPPKSRTSTTSQPLPTRKATTSATKKPPPNPTVRLDRRASTRPTDPQPFKTTAGSKAKKPVPKSAEIVHSSDDSSSDHDATTSRTIEDPSSTSTAHPPRALASLGLGQSLGLGGARGFLKSPSNGPISLHSAANSASGSPEASPFRRAARRQNNDDDDDVIDFGDTGGGGHSSEEEDDGYVEDDEEGSGLDLVDADADADVEEMELGPPVREPVKGAGRRMSVSGLVQEEEEEEAAGVEDEDEGYDFEAEMMQGLLSQDDEGRAPPPPPKGLGVSMGGGDSESESEEE</sequence>
<feature type="region of interest" description="Disordered" evidence="1">
    <location>
        <begin position="120"/>
        <end position="512"/>
    </location>
</feature>
<dbReference type="EMBL" id="MU004200">
    <property type="protein sequence ID" value="KAF2488985.1"/>
    <property type="molecule type" value="Genomic_DNA"/>
</dbReference>
<feature type="compositionally biased region" description="Polar residues" evidence="1">
    <location>
        <begin position="229"/>
        <end position="248"/>
    </location>
</feature>
<feature type="region of interest" description="Disordered" evidence="1">
    <location>
        <begin position="25"/>
        <end position="88"/>
    </location>
</feature>